<proteinExistence type="predicted"/>
<dbReference type="EMBL" id="GBXM01031252">
    <property type="protein sequence ID" value="JAH77325.1"/>
    <property type="molecule type" value="Transcribed_RNA"/>
</dbReference>
<protein>
    <submittedName>
        <fullName evidence="1">Uncharacterized protein</fullName>
    </submittedName>
</protein>
<dbReference type="AlphaFoldDB" id="A0A0E9VIU9"/>
<reference evidence="1" key="1">
    <citation type="submission" date="2014-11" db="EMBL/GenBank/DDBJ databases">
        <authorList>
            <person name="Amaro Gonzalez C."/>
        </authorList>
    </citation>
    <scope>NUCLEOTIDE SEQUENCE</scope>
</reference>
<sequence length="40" mass="4760">MYNMPKPVLHQCLPVQRRELIRKELQMNLTFAPFFGVVLT</sequence>
<accession>A0A0E9VIU9</accession>
<evidence type="ECO:0000313" key="1">
    <source>
        <dbReference type="EMBL" id="JAH77325.1"/>
    </source>
</evidence>
<name>A0A0E9VIU9_ANGAN</name>
<organism evidence="1">
    <name type="scientific">Anguilla anguilla</name>
    <name type="common">European freshwater eel</name>
    <name type="synonym">Muraena anguilla</name>
    <dbReference type="NCBI Taxonomy" id="7936"/>
    <lineage>
        <taxon>Eukaryota</taxon>
        <taxon>Metazoa</taxon>
        <taxon>Chordata</taxon>
        <taxon>Craniata</taxon>
        <taxon>Vertebrata</taxon>
        <taxon>Euteleostomi</taxon>
        <taxon>Actinopterygii</taxon>
        <taxon>Neopterygii</taxon>
        <taxon>Teleostei</taxon>
        <taxon>Anguilliformes</taxon>
        <taxon>Anguillidae</taxon>
        <taxon>Anguilla</taxon>
    </lineage>
</organism>
<reference evidence="1" key="2">
    <citation type="journal article" date="2015" name="Fish Shellfish Immunol.">
        <title>Early steps in the European eel (Anguilla anguilla)-Vibrio vulnificus interaction in the gills: Role of the RtxA13 toxin.</title>
        <authorList>
            <person name="Callol A."/>
            <person name="Pajuelo D."/>
            <person name="Ebbesson L."/>
            <person name="Teles M."/>
            <person name="MacKenzie S."/>
            <person name="Amaro C."/>
        </authorList>
    </citation>
    <scope>NUCLEOTIDE SEQUENCE</scope>
</reference>